<feature type="domain" description="Gram-positive cocci surface proteins LPxTG" evidence="13">
    <location>
        <begin position="950"/>
        <end position="982"/>
    </location>
</feature>
<feature type="transmembrane region" description="Helical" evidence="12">
    <location>
        <begin position="952"/>
        <end position="976"/>
    </location>
</feature>
<evidence type="ECO:0000256" key="7">
    <source>
        <dbReference type="ARBA" id="ARBA00022801"/>
    </source>
</evidence>
<evidence type="ECO:0000256" key="12">
    <source>
        <dbReference type="SAM" id="Phobius"/>
    </source>
</evidence>
<comment type="catalytic activity">
    <reaction evidence="1">
        <text>Hydrolysis of terminal, non-reducing beta-D-glucosyl residues with release of beta-D-glucose.</text>
        <dbReference type="EC" id="3.2.1.21"/>
    </reaction>
</comment>
<evidence type="ECO:0000256" key="2">
    <source>
        <dbReference type="ARBA" id="ARBA00005336"/>
    </source>
</evidence>
<dbReference type="InterPro" id="IPR001764">
    <property type="entry name" value="Glyco_hydro_3_N"/>
</dbReference>
<evidence type="ECO:0000256" key="6">
    <source>
        <dbReference type="ARBA" id="ARBA00022729"/>
    </source>
</evidence>
<protein>
    <recommendedName>
        <fullName evidence="3">beta-glucosidase</fullName>
        <ecNumber evidence="3">3.2.1.21</ecNumber>
    </recommendedName>
</protein>
<evidence type="ECO:0000256" key="1">
    <source>
        <dbReference type="ARBA" id="ARBA00000448"/>
    </source>
</evidence>
<dbReference type="InterPro" id="IPR017853">
    <property type="entry name" value="GH"/>
</dbReference>
<dbReference type="Proteomes" id="UP000010420">
    <property type="component" value="Unassembled WGS sequence"/>
</dbReference>
<proteinExistence type="inferred from homology"/>
<dbReference type="PANTHER" id="PTHR30620">
    <property type="entry name" value="PERIPLASMIC BETA-GLUCOSIDASE-RELATED"/>
    <property type="match status" value="1"/>
</dbReference>
<keyword evidence="9" id="KW-0326">Glycosidase</keyword>
<dbReference type="PRINTS" id="PR00133">
    <property type="entry name" value="GLHYDRLASE3"/>
</dbReference>
<keyword evidence="12" id="KW-0812">Transmembrane</keyword>
<dbReference type="HOGENOM" id="CLU_004542_8_0_9"/>
<dbReference type="InterPro" id="IPR002772">
    <property type="entry name" value="Glyco_hydro_3_C"/>
</dbReference>
<dbReference type="Gene3D" id="3.40.50.1700">
    <property type="entry name" value="Glycoside hydrolase family 3 C-terminal domain"/>
    <property type="match status" value="1"/>
</dbReference>
<feature type="coiled-coil region" evidence="10">
    <location>
        <begin position="847"/>
        <end position="874"/>
    </location>
</feature>
<evidence type="ECO:0000313" key="14">
    <source>
        <dbReference type="EMBL" id="EKY22880.1"/>
    </source>
</evidence>
<evidence type="ECO:0000256" key="3">
    <source>
        <dbReference type="ARBA" id="ARBA00012744"/>
    </source>
</evidence>
<dbReference type="eggNOG" id="COG2340">
    <property type="taxonomic scope" value="Bacteria"/>
</dbReference>
<comment type="similarity">
    <text evidence="2">Belongs to the glycosyl hydrolase 3 family.</text>
</comment>
<dbReference type="InterPro" id="IPR051915">
    <property type="entry name" value="Cellulose_Degrad_GH3"/>
</dbReference>
<dbReference type="InterPro" id="IPR036881">
    <property type="entry name" value="Glyco_hydro_3_C_sf"/>
</dbReference>
<dbReference type="NCBIfam" id="TIGR01167">
    <property type="entry name" value="LPXTG_anchor"/>
    <property type="match status" value="1"/>
</dbReference>
<evidence type="ECO:0000259" key="13">
    <source>
        <dbReference type="PROSITE" id="PS50847"/>
    </source>
</evidence>
<dbReference type="GO" id="GO:0009251">
    <property type="term" value="P:glucan catabolic process"/>
    <property type="evidence" value="ECO:0007669"/>
    <property type="project" value="TreeGrafter"/>
</dbReference>
<sequence length="982" mass="106462">MKRDFIKALAIMVTATTAISTFVTPITSNADTGFTETEVLYNGEDTGIRIVTNKDGAELGYSKDSGVNILVEDGKAFKDLDKDGELDIYEDWRLTVDERAKDLASKMSVEEIAGLMLYSAHQAIPSPASGWGSGTYDGNPYEEGVTDPAQLTDQQKSFIENDNLRHVLITTIKSPEVAARWNNNGQAFAESLGLGIPLNNSSDPRHSTDSSAEYNAGSGGTISMWPSSIGMAATFEPRLVEEFGQVASKEYRALGIATALSPQIDLATDPRWSRVSGTFGESSLLSTDMARAYVDGFQTTEGTDGWGNKSVNAMVKHWPGGGTGEAGRDAHYGFGKYAVYPGNNFAEHMLPFTEGAFKLNGGTGSASAVMPYYTISYNQDPTGGNVGNSYSKYIITDLLREKYGYDGVVCTDWGITKDDLGLDVFGNTPWGVEHLTTAERFYLLLQTGIDQFGGVNTSEGILAGYELGVQDKGEEFMRTRMEQSAVRLLRNVFQTGLFENPYLDVEESVETVGNAEFMEAGYEAQLKSVVMLKNKENVLPLKSNGSEKVTVYIPQKYIPETTDRFGNVTPASWEDAVNMNIANKYFNTTTNPSEADVALVFIDDPDPGLGYSATDKENGGNGFLPLTLQYKEYKAEYARETSIAGDTRPTDVLNRSYKDKVVTANNTKSLDIILNTKEAMGDKPVITCINMTNPMVFSEFESEVDGIVLGFGIQDQAFLDILSGDVEPSGLLPLQMPASMKVVEEQSEDLAFDMECHVDSEGNVYDFAFGLNWNGVINDARVEKYANKTETDEDKANKEAAEKVANLIAAIPEYVTINDEVAIVAARTAYDALTDAQKALVNNYDFLVKAEKDLVALKEAAAEENANKEAAQKVIDMIKELPTKVTKNDEAKIKAARAAYDALTDKQKELVTNYDDLVSAEKKLADIKNPTNSGTTGGSSNSNKGNSGKLPYTGAAVGSGVIALLGAITAVAGAFISKKKKK</sequence>
<dbReference type="AlphaFoldDB" id="L1Q5A4"/>
<keyword evidence="6" id="KW-0732">Signal</keyword>
<keyword evidence="10" id="KW-0175">Coiled coil</keyword>
<dbReference type="SUPFAM" id="SSF51445">
    <property type="entry name" value="(Trans)glycosidases"/>
    <property type="match status" value="1"/>
</dbReference>
<evidence type="ECO:0000256" key="8">
    <source>
        <dbReference type="ARBA" id="ARBA00023088"/>
    </source>
</evidence>
<reference evidence="14 15" key="1">
    <citation type="submission" date="2012-05" db="EMBL/GenBank/DDBJ databases">
        <authorList>
            <person name="Weinstock G."/>
            <person name="Sodergren E."/>
            <person name="Lobos E.A."/>
            <person name="Fulton L."/>
            <person name="Fulton R."/>
            <person name="Courtney L."/>
            <person name="Fronick C."/>
            <person name="O'Laughlin M."/>
            <person name="Godfrey J."/>
            <person name="Wilson R.M."/>
            <person name="Miner T."/>
            <person name="Farmer C."/>
            <person name="Delehaunty K."/>
            <person name="Cordes M."/>
            <person name="Minx P."/>
            <person name="Tomlinson C."/>
            <person name="Chen J."/>
            <person name="Wollam A."/>
            <person name="Pepin K.H."/>
            <person name="Bhonagiri V."/>
            <person name="Zhang X."/>
            <person name="Suruliraj S."/>
            <person name="Warren W."/>
            <person name="Mitreva M."/>
            <person name="Mardis E.R."/>
            <person name="Wilson R.K."/>
        </authorList>
    </citation>
    <scope>NUCLEOTIDE SEQUENCE [LARGE SCALE GENOMIC DNA]</scope>
    <source>
        <strain evidence="14 15">DSM 1785</strain>
    </source>
</reference>
<dbReference type="SUPFAM" id="SSF52279">
    <property type="entry name" value="Beta-D-glucan exohydrolase, C-terminal domain"/>
    <property type="match status" value="1"/>
</dbReference>
<evidence type="ECO:0000256" key="9">
    <source>
        <dbReference type="ARBA" id="ARBA00023295"/>
    </source>
</evidence>
<evidence type="ECO:0000256" key="10">
    <source>
        <dbReference type="SAM" id="Coils"/>
    </source>
</evidence>
<dbReference type="RefSeq" id="WP_005215615.1">
    <property type="nucleotide sequence ID" value="NZ_KB291704.1"/>
</dbReference>
<evidence type="ECO:0000256" key="11">
    <source>
        <dbReference type="SAM" id="MobiDB-lite"/>
    </source>
</evidence>
<comment type="caution">
    <text evidence="14">The sequence shown here is derived from an EMBL/GenBank/DDBJ whole genome shotgun (WGS) entry which is preliminary data.</text>
</comment>
<keyword evidence="4" id="KW-0134">Cell wall</keyword>
<accession>L1Q5A4</accession>
<keyword evidence="5" id="KW-0964">Secreted</keyword>
<evidence type="ECO:0000256" key="4">
    <source>
        <dbReference type="ARBA" id="ARBA00022512"/>
    </source>
</evidence>
<feature type="region of interest" description="Disordered" evidence="11">
    <location>
        <begin position="928"/>
        <end position="947"/>
    </location>
</feature>
<dbReference type="EC" id="3.2.1.21" evidence="3"/>
<dbReference type="STRING" id="545697.HMPREF0216_03076"/>
<evidence type="ECO:0000256" key="5">
    <source>
        <dbReference type="ARBA" id="ARBA00022525"/>
    </source>
</evidence>
<dbReference type="Pfam" id="PF00933">
    <property type="entry name" value="Glyco_hydro_3"/>
    <property type="match status" value="1"/>
</dbReference>
<name>L1Q5A4_9CLOT</name>
<dbReference type="PROSITE" id="PS50847">
    <property type="entry name" value="GRAM_POS_ANCHORING"/>
    <property type="match status" value="1"/>
</dbReference>
<dbReference type="Gene3D" id="3.20.20.300">
    <property type="entry name" value="Glycoside hydrolase, family 3, N-terminal domain"/>
    <property type="match status" value="1"/>
</dbReference>
<organism evidence="14 15">
    <name type="scientific">Clostridium celatum DSM 1785</name>
    <dbReference type="NCBI Taxonomy" id="545697"/>
    <lineage>
        <taxon>Bacteria</taxon>
        <taxon>Bacillati</taxon>
        <taxon>Bacillota</taxon>
        <taxon>Clostridia</taxon>
        <taxon>Eubacteriales</taxon>
        <taxon>Clostridiaceae</taxon>
        <taxon>Clostridium</taxon>
    </lineage>
</organism>
<keyword evidence="12" id="KW-1133">Transmembrane helix</keyword>
<keyword evidence="15" id="KW-1185">Reference proteome</keyword>
<dbReference type="EMBL" id="AMEZ01000118">
    <property type="protein sequence ID" value="EKY22880.1"/>
    <property type="molecule type" value="Genomic_DNA"/>
</dbReference>
<gene>
    <name evidence="14" type="ORF">HMPREF0216_03076</name>
</gene>
<dbReference type="PANTHER" id="PTHR30620:SF16">
    <property type="entry name" value="LYSOSOMAL BETA GLUCOSIDASE"/>
    <property type="match status" value="1"/>
</dbReference>
<dbReference type="GO" id="GO:0008422">
    <property type="term" value="F:beta-glucosidase activity"/>
    <property type="evidence" value="ECO:0007669"/>
    <property type="project" value="UniProtKB-EC"/>
</dbReference>
<dbReference type="InterPro" id="IPR036962">
    <property type="entry name" value="Glyco_hydro_3_N_sf"/>
</dbReference>
<dbReference type="eggNOG" id="COG1472">
    <property type="taxonomic scope" value="Bacteria"/>
</dbReference>
<keyword evidence="8" id="KW-0572">Peptidoglycan-anchor</keyword>
<keyword evidence="12" id="KW-0472">Membrane</keyword>
<dbReference type="Pfam" id="PF01915">
    <property type="entry name" value="Glyco_hydro_3_C"/>
    <property type="match status" value="1"/>
</dbReference>
<dbReference type="InterPro" id="IPR019931">
    <property type="entry name" value="LPXTG_anchor"/>
</dbReference>
<dbReference type="PATRIC" id="fig|545697.3.peg.3013"/>
<dbReference type="OrthoDB" id="9805821at2"/>
<keyword evidence="7" id="KW-0378">Hydrolase</keyword>
<evidence type="ECO:0000313" key="15">
    <source>
        <dbReference type="Proteomes" id="UP000010420"/>
    </source>
</evidence>